<name>A0A438GLG7_VITVI</name>
<gene>
    <name evidence="1" type="ORF">CK203_061062</name>
</gene>
<sequence length="86" mass="10257">MKEGKEQMRIVFCKLQTHGTSVFAKPHKLQFRWFYILIPILEHMVVEECPKMKIFSSSPITTPRLERVEVADDEWHWQDDLNTTIP</sequence>
<dbReference type="EMBL" id="QGNW01000401">
    <property type="protein sequence ID" value="RVW73059.1"/>
    <property type="molecule type" value="Genomic_DNA"/>
</dbReference>
<dbReference type="AlphaFoldDB" id="A0A438GLG7"/>
<proteinExistence type="predicted"/>
<comment type="caution">
    <text evidence="1">The sequence shown here is derived from an EMBL/GenBank/DDBJ whole genome shotgun (WGS) entry which is preliminary data.</text>
</comment>
<evidence type="ECO:0000313" key="2">
    <source>
        <dbReference type="Proteomes" id="UP000288805"/>
    </source>
</evidence>
<dbReference type="Proteomes" id="UP000288805">
    <property type="component" value="Unassembled WGS sequence"/>
</dbReference>
<evidence type="ECO:0000313" key="1">
    <source>
        <dbReference type="EMBL" id="RVW73059.1"/>
    </source>
</evidence>
<protein>
    <recommendedName>
        <fullName evidence="3">Disease resistance protein</fullName>
    </recommendedName>
</protein>
<evidence type="ECO:0008006" key="3">
    <source>
        <dbReference type="Google" id="ProtNLM"/>
    </source>
</evidence>
<reference evidence="1 2" key="1">
    <citation type="journal article" date="2018" name="PLoS Genet.">
        <title>Population sequencing reveals clonal diversity and ancestral inbreeding in the grapevine cultivar Chardonnay.</title>
        <authorList>
            <person name="Roach M.J."/>
            <person name="Johnson D.L."/>
            <person name="Bohlmann J."/>
            <person name="van Vuuren H.J."/>
            <person name="Jones S.J."/>
            <person name="Pretorius I.S."/>
            <person name="Schmidt S.A."/>
            <person name="Borneman A.R."/>
        </authorList>
    </citation>
    <scope>NUCLEOTIDE SEQUENCE [LARGE SCALE GENOMIC DNA]</scope>
    <source>
        <strain evidence="2">cv. Chardonnay</strain>
        <tissue evidence="1">Leaf</tissue>
    </source>
</reference>
<accession>A0A438GLG7</accession>
<organism evidence="1 2">
    <name type="scientific">Vitis vinifera</name>
    <name type="common">Grape</name>
    <dbReference type="NCBI Taxonomy" id="29760"/>
    <lineage>
        <taxon>Eukaryota</taxon>
        <taxon>Viridiplantae</taxon>
        <taxon>Streptophyta</taxon>
        <taxon>Embryophyta</taxon>
        <taxon>Tracheophyta</taxon>
        <taxon>Spermatophyta</taxon>
        <taxon>Magnoliopsida</taxon>
        <taxon>eudicotyledons</taxon>
        <taxon>Gunneridae</taxon>
        <taxon>Pentapetalae</taxon>
        <taxon>rosids</taxon>
        <taxon>Vitales</taxon>
        <taxon>Vitaceae</taxon>
        <taxon>Viteae</taxon>
        <taxon>Vitis</taxon>
    </lineage>
</organism>